<keyword evidence="4" id="KW-1015">Disulfide bond</keyword>
<dbReference type="GO" id="GO:0004500">
    <property type="term" value="F:dopamine beta-monooxygenase activity"/>
    <property type="evidence" value="ECO:0007669"/>
    <property type="project" value="InterPro"/>
</dbReference>
<dbReference type="PANTHER" id="PTHR10157">
    <property type="entry name" value="DOPAMINE BETA HYDROXYLASE RELATED"/>
    <property type="match status" value="1"/>
</dbReference>
<dbReference type="SUPFAM" id="SSF46626">
    <property type="entry name" value="Cytochrome c"/>
    <property type="match status" value="1"/>
</dbReference>
<protein>
    <recommendedName>
        <fullName evidence="7">Cytochrome c domain-containing protein</fullName>
    </recommendedName>
</protein>
<evidence type="ECO:0000256" key="1">
    <source>
        <dbReference type="ARBA" id="ARBA00022617"/>
    </source>
</evidence>
<evidence type="ECO:0000256" key="4">
    <source>
        <dbReference type="ARBA" id="ARBA00023157"/>
    </source>
</evidence>
<evidence type="ECO:0000256" key="5">
    <source>
        <dbReference type="PROSITE-ProRule" id="PRU00433"/>
    </source>
</evidence>
<dbReference type="SUPFAM" id="SSF49742">
    <property type="entry name" value="PHM/PNGase F"/>
    <property type="match status" value="2"/>
</dbReference>
<dbReference type="PROSITE" id="PS51007">
    <property type="entry name" value="CYTC"/>
    <property type="match status" value="1"/>
</dbReference>
<organism evidence="8 9">
    <name type="scientific">Archangium gephyra</name>
    <dbReference type="NCBI Taxonomy" id="48"/>
    <lineage>
        <taxon>Bacteria</taxon>
        <taxon>Pseudomonadati</taxon>
        <taxon>Myxococcota</taxon>
        <taxon>Myxococcia</taxon>
        <taxon>Myxococcales</taxon>
        <taxon>Cystobacterineae</taxon>
        <taxon>Archangiaceae</taxon>
        <taxon>Archangium</taxon>
    </lineage>
</organism>
<dbReference type="InterPro" id="IPR036909">
    <property type="entry name" value="Cyt_c-like_dom_sf"/>
</dbReference>
<keyword evidence="2 5" id="KW-0479">Metal-binding</keyword>
<feature type="domain" description="Cytochrome c" evidence="7">
    <location>
        <begin position="17"/>
        <end position="108"/>
    </location>
</feature>
<feature type="signal peptide" evidence="6">
    <location>
        <begin position="1"/>
        <end position="19"/>
    </location>
</feature>
<dbReference type="Pfam" id="PF03712">
    <property type="entry name" value="Cu2_monoox_C"/>
    <property type="match status" value="1"/>
</dbReference>
<keyword evidence="3 5" id="KW-0408">Iron</keyword>
<proteinExistence type="predicted"/>
<dbReference type="InterPro" id="IPR000945">
    <property type="entry name" value="DBH-like"/>
</dbReference>
<name>A0A2W5U1F5_9BACT</name>
<dbReference type="InterPro" id="IPR008977">
    <property type="entry name" value="PHM/PNGase_F_dom_sf"/>
</dbReference>
<dbReference type="GO" id="GO:0020037">
    <property type="term" value="F:heme binding"/>
    <property type="evidence" value="ECO:0007669"/>
    <property type="project" value="InterPro"/>
</dbReference>
<keyword evidence="1 5" id="KW-0349">Heme</keyword>
<reference evidence="8 9" key="1">
    <citation type="submission" date="2017-08" db="EMBL/GenBank/DDBJ databases">
        <title>Infants hospitalized years apart are colonized by the same room-sourced microbial strains.</title>
        <authorList>
            <person name="Brooks B."/>
            <person name="Olm M.R."/>
            <person name="Firek B.A."/>
            <person name="Baker R."/>
            <person name="Thomas B.C."/>
            <person name="Morowitz M.J."/>
            <person name="Banfield J.F."/>
        </authorList>
    </citation>
    <scope>NUCLEOTIDE SEQUENCE [LARGE SCALE GENOMIC DNA]</scope>
    <source>
        <strain evidence="8">S2_003_000_R2_14</strain>
    </source>
</reference>
<feature type="chain" id="PRO_5016013306" description="Cytochrome c domain-containing protein" evidence="6">
    <location>
        <begin position="20"/>
        <end position="425"/>
    </location>
</feature>
<evidence type="ECO:0000313" key="8">
    <source>
        <dbReference type="EMBL" id="PZR17415.1"/>
    </source>
</evidence>
<sequence>MRSLLVAAAVFLVGCTTPAAKPETSYVRDVQPLIERSCQGCHTSGGVAPMAFETPEQVIAAAPLIEAAVKGGRMPPFFAAKSCNQYQNDLRLSDDEKALLSKWVSEGAPRGDDADAQHAEPVALPSVRAAVSMSIGGAFDVRKMNAIDNYQCFVMDPGNVNDLQVVGYEITPGNATVLHHLLAYVVPPEQVAQLQALDDAAPGLGYPCQSGGVGIEGAVRNQIAGWVPGQYPNRLPAGTALTLVGGSKLVVQVHYNLNALYDASVSPFDETKLSLEFAPAGSFTPAKILPMLKPNLAIPAGVKNSVQTLEVAVPQPFREATVYRAMGHAHQLATQVKLEVIRQGGSAECVLDNPNWDFNWQRDYTLTRPITLKQGDKLRITCTYDNSPENQAVENGQQRQPVDVSWGESSYDEMCMTYLTFTSPK</sequence>
<evidence type="ECO:0000256" key="3">
    <source>
        <dbReference type="ARBA" id="ARBA00023004"/>
    </source>
</evidence>
<evidence type="ECO:0000256" key="2">
    <source>
        <dbReference type="ARBA" id="ARBA00022723"/>
    </source>
</evidence>
<dbReference type="PANTHER" id="PTHR10157:SF23">
    <property type="entry name" value="MOXD1 HOMOLOG 1"/>
    <property type="match status" value="1"/>
</dbReference>
<evidence type="ECO:0000313" key="9">
    <source>
        <dbReference type="Proteomes" id="UP000249061"/>
    </source>
</evidence>
<dbReference type="InterPro" id="IPR014784">
    <property type="entry name" value="Cu2_ascorb_mOase-like_C"/>
</dbReference>
<dbReference type="PROSITE" id="PS51257">
    <property type="entry name" value="PROKAR_LIPOPROTEIN"/>
    <property type="match status" value="1"/>
</dbReference>
<keyword evidence="6" id="KW-0732">Signal</keyword>
<dbReference type="Gene3D" id="2.60.120.230">
    <property type="match status" value="1"/>
</dbReference>
<accession>A0A2W5U1F5</accession>
<gene>
    <name evidence="8" type="ORF">DI536_03575</name>
</gene>
<dbReference type="InterPro" id="IPR036939">
    <property type="entry name" value="Cu2_ascorb_mOase_N_sf"/>
</dbReference>
<evidence type="ECO:0000256" key="6">
    <source>
        <dbReference type="SAM" id="SignalP"/>
    </source>
</evidence>
<evidence type="ECO:0000259" key="7">
    <source>
        <dbReference type="PROSITE" id="PS51007"/>
    </source>
</evidence>
<dbReference type="Proteomes" id="UP000249061">
    <property type="component" value="Unassembled WGS sequence"/>
</dbReference>
<dbReference type="EMBL" id="QFQP01000002">
    <property type="protein sequence ID" value="PZR17415.1"/>
    <property type="molecule type" value="Genomic_DNA"/>
</dbReference>
<comment type="caution">
    <text evidence="8">The sequence shown here is derived from an EMBL/GenBank/DDBJ whole genome shotgun (WGS) entry which is preliminary data.</text>
</comment>
<dbReference type="InterPro" id="IPR009056">
    <property type="entry name" value="Cyt_c-like_dom"/>
</dbReference>
<dbReference type="GO" id="GO:0009055">
    <property type="term" value="F:electron transfer activity"/>
    <property type="evidence" value="ECO:0007669"/>
    <property type="project" value="InterPro"/>
</dbReference>
<dbReference type="AlphaFoldDB" id="A0A2W5U1F5"/>
<dbReference type="Gene3D" id="2.60.120.310">
    <property type="entry name" value="Copper type II, ascorbate-dependent monooxygenase, N-terminal domain"/>
    <property type="match status" value="1"/>
</dbReference>
<dbReference type="InterPro" id="IPR024548">
    <property type="entry name" value="Cu2_monoox_C"/>
</dbReference>
<dbReference type="GO" id="GO:0005507">
    <property type="term" value="F:copper ion binding"/>
    <property type="evidence" value="ECO:0007669"/>
    <property type="project" value="InterPro"/>
</dbReference>